<sequence length="96" mass="11118">MQMSHLIVQIIIYKQSNTLPVMQRTRPTTSRPVSINPEHSCEAAEELVLTTLIHLLNSPRRRDKGRRQPLAKCYSKATLQRRTYMRSGIILPGTRY</sequence>
<proteinExistence type="predicted"/>
<accession>A0A8S4SMB6</accession>
<dbReference type="EMBL" id="CAKXAJ010026337">
    <property type="protein sequence ID" value="CAH2267002.1"/>
    <property type="molecule type" value="Genomic_DNA"/>
</dbReference>
<gene>
    <name evidence="1" type="primary">jg6701</name>
    <name evidence="1" type="ORF">PAEG_LOCUS25597</name>
</gene>
<reference evidence="1" key="1">
    <citation type="submission" date="2022-03" db="EMBL/GenBank/DDBJ databases">
        <authorList>
            <person name="Lindestad O."/>
        </authorList>
    </citation>
    <scope>NUCLEOTIDE SEQUENCE</scope>
</reference>
<dbReference type="Proteomes" id="UP000838756">
    <property type="component" value="Unassembled WGS sequence"/>
</dbReference>
<protein>
    <submittedName>
        <fullName evidence="1">Jg6701 protein</fullName>
    </submittedName>
</protein>
<name>A0A8S4SMB6_9NEOP</name>
<organism evidence="1 2">
    <name type="scientific">Pararge aegeria aegeria</name>
    <dbReference type="NCBI Taxonomy" id="348720"/>
    <lineage>
        <taxon>Eukaryota</taxon>
        <taxon>Metazoa</taxon>
        <taxon>Ecdysozoa</taxon>
        <taxon>Arthropoda</taxon>
        <taxon>Hexapoda</taxon>
        <taxon>Insecta</taxon>
        <taxon>Pterygota</taxon>
        <taxon>Neoptera</taxon>
        <taxon>Endopterygota</taxon>
        <taxon>Lepidoptera</taxon>
        <taxon>Glossata</taxon>
        <taxon>Ditrysia</taxon>
        <taxon>Papilionoidea</taxon>
        <taxon>Nymphalidae</taxon>
        <taxon>Satyrinae</taxon>
        <taxon>Satyrini</taxon>
        <taxon>Parargina</taxon>
        <taxon>Pararge</taxon>
    </lineage>
</organism>
<evidence type="ECO:0000313" key="2">
    <source>
        <dbReference type="Proteomes" id="UP000838756"/>
    </source>
</evidence>
<comment type="caution">
    <text evidence="1">The sequence shown here is derived from an EMBL/GenBank/DDBJ whole genome shotgun (WGS) entry which is preliminary data.</text>
</comment>
<evidence type="ECO:0000313" key="1">
    <source>
        <dbReference type="EMBL" id="CAH2267002.1"/>
    </source>
</evidence>
<keyword evidence="2" id="KW-1185">Reference proteome</keyword>
<dbReference type="AlphaFoldDB" id="A0A8S4SMB6"/>